<reference evidence="4" key="1">
    <citation type="submission" date="2021-02" db="EMBL/GenBank/DDBJ databases">
        <authorList>
            <person name="Dougan E. K."/>
            <person name="Rhodes N."/>
            <person name="Thang M."/>
            <person name="Chan C."/>
        </authorList>
    </citation>
    <scope>NUCLEOTIDE SEQUENCE</scope>
</reference>
<keyword evidence="2" id="KW-0812">Transmembrane</keyword>
<dbReference type="Proteomes" id="UP000604046">
    <property type="component" value="Unassembled WGS sequence"/>
</dbReference>
<evidence type="ECO:0000313" key="4">
    <source>
        <dbReference type="EMBL" id="CAE7542834.1"/>
    </source>
</evidence>
<feature type="region of interest" description="Disordered" evidence="1">
    <location>
        <begin position="790"/>
        <end position="828"/>
    </location>
</feature>
<feature type="transmembrane region" description="Helical" evidence="2">
    <location>
        <begin position="322"/>
        <end position="341"/>
    </location>
</feature>
<keyword evidence="5" id="KW-1185">Reference proteome</keyword>
<feature type="transmembrane region" description="Helical" evidence="2">
    <location>
        <begin position="224"/>
        <end position="246"/>
    </location>
</feature>
<comment type="caution">
    <text evidence="4">The sequence shown here is derived from an EMBL/GenBank/DDBJ whole genome shotgun (WGS) entry which is preliminary data.</text>
</comment>
<feature type="transmembrane region" description="Helical" evidence="2">
    <location>
        <begin position="441"/>
        <end position="461"/>
    </location>
</feature>
<organism evidence="4 5">
    <name type="scientific">Symbiodinium natans</name>
    <dbReference type="NCBI Taxonomy" id="878477"/>
    <lineage>
        <taxon>Eukaryota</taxon>
        <taxon>Sar</taxon>
        <taxon>Alveolata</taxon>
        <taxon>Dinophyceae</taxon>
        <taxon>Suessiales</taxon>
        <taxon>Symbiodiniaceae</taxon>
        <taxon>Symbiodinium</taxon>
    </lineage>
</organism>
<feature type="chain" id="PRO_5032559696" evidence="3">
    <location>
        <begin position="19"/>
        <end position="828"/>
    </location>
</feature>
<evidence type="ECO:0000256" key="1">
    <source>
        <dbReference type="SAM" id="MobiDB-lite"/>
    </source>
</evidence>
<protein>
    <submittedName>
        <fullName evidence="4">Uncharacterized protein</fullName>
    </submittedName>
</protein>
<feature type="compositionally biased region" description="Basic and acidic residues" evidence="1">
    <location>
        <begin position="745"/>
        <end position="762"/>
    </location>
</feature>
<name>A0A812TY03_9DINO</name>
<feature type="signal peptide" evidence="3">
    <location>
        <begin position="1"/>
        <end position="18"/>
    </location>
</feature>
<feature type="transmembrane region" description="Helical" evidence="2">
    <location>
        <begin position="175"/>
        <end position="192"/>
    </location>
</feature>
<feature type="transmembrane region" description="Helical" evidence="2">
    <location>
        <begin position="56"/>
        <end position="78"/>
    </location>
</feature>
<keyword evidence="2" id="KW-1133">Transmembrane helix</keyword>
<gene>
    <name evidence="4" type="ORF">SNAT2548_LOCUS30439</name>
</gene>
<keyword evidence="2" id="KW-0472">Membrane</keyword>
<evidence type="ECO:0000256" key="2">
    <source>
        <dbReference type="SAM" id="Phobius"/>
    </source>
</evidence>
<evidence type="ECO:0000313" key="5">
    <source>
        <dbReference type="Proteomes" id="UP000604046"/>
    </source>
</evidence>
<feature type="transmembrane region" description="Helical" evidence="2">
    <location>
        <begin position="353"/>
        <end position="375"/>
    </location>
</feature>
<dbReference type="EMBL" id="CAJNDS010002606">
    <property type="protein sequence ID" value="CAE7542834.1"/>
    <property type="molecule type" value="Genomic_DNA"/>
</dbReference>
<proteinExistence type="predicted"/>
<feature type="transmembrane region" description="Helical" evidence="2">
    <location>
        <begin position="108"/>
        <end position="129"/>
    </location>
</feature>
<dbReference type="AlphaFoldDB" id="A0A812TY03"/>
<feature type="transmembrane region" description="Helical" evidence="2">
    <location>
        <begin position="149"/>
        <end position="169"/>
    </location>
</feature>
<evidence type="ECO:0000256" key="3">
    <source>
        <dbReference type="SAM" id="SignalP"/>
    </source>
</evidence>
<feature type="transmembrane region" description="Helical" evidence="2">
    <location>
        <begin position="197"/>
        <end position="218"/>
    </location>
</feature>
<accession>A0A812TY03</accession>
<keyword evidence="3" id="KW-0732">Signal</keyword>
<sequence length="828" mass="88964">MLILLAAKLLLLAPIAHAAWDSFTPCINFDLGDAQVTPWNCDGWNLTDAATPVEHVVQTVMGAPSAVLLSLAGASLDFSFGIVQIVWNTWIGAFVASVEWVIQDFWSVAITCTGIVTWALCFWSLAWCYSEAENGCRERQSRYHLYTEWWWIAGPFLGVVFLAILVAIWFLLLAVSFAVVFCLAVVVAVIVVPNAIVVALLILLVTFLVIAGLVLLAFTACWLIYLAVLLALAQFVLGAVDGSLRASKASSGSCGKCTGQGIVSKRVVPGLICLASALVANVLLLWDLEVLFVMWSSFRELSGIQLPITQESMKKLLEASGINLTIFFDAIASIYSSFYHLQQIIEGVTKFECFYLLSMMSASQLLAGMLALNFFQSTDIKTALAHMLSHCFDQPGHALATKTLLVASAKLIELMMVAGSPTFIRMFSSPFAGCEAYIDNISGVFGTVCLWFVGVPALLVVPDLMMSSLSIESWSRPRQVLAERPKRMASVMSMLVGRWGDWSLEACGLLKFRASRVERSTDLGESQVQAYIKVSSTFISSAFQIVPCGKVLSQLMDASNVGHVWIDSDQAIPVQKADAWSWFTKILAWLRFCLLQPIPFLQEASAGQVTLLWVCIGLTFAEELCSSMIADPQPPTDDYEHETFSSAMAGVVSRGFHAGCRLLQNILSALATILNSALQLAWQGIGIAVSAAYSTALAGRNVLFAAVAVGAGVIGAGMGALGPATGGAIADVELVMVDDPVPTDHPVEPDVPRHTDAMKEDADAPPDSSPDATSTIFASFSAFSAMMTSMMGASDGDPDDFDTGSPSSPEPDPTTYGTPLDDSDLVSL</sequence>
<feature type="transmembrane region" description="Helical" evidence="2">
    <location>
        <begin position="267"/>
        <end position="286"/>
    </location>
</feature>
<feature type="region of interest" description="Disordered" evidence="1">
    <location>
        <begin position="741"/>
        <end position="773"/>
    </location>
</feature>